<evidence type="ECO:0000256" key="2">
    <source>
        <dbReference type="SAM" id="MobiDB-lite"/>
    </source>
</evidence>
<dbReference type="RefSeq" id="XP_022258627.1">
    <property type="nucleotide sequence ID" value="XM_022402919.1"/>
</dbReference>
<feature type="compositionally biased region" description="Basic and acidic residues" evidence="2">
    <location>
        <begin position="211"/>
        <end position="227"/>
    </location>
</feature>
<dbReference type="Proteomes" id="UP000694941">
    <property type="component" value="Unplaced"/>
</dbReference>
<feature type="compositionally biased region" description="Polar residues" evidence="2">
    <location>
        <begin position="228"/>
        <end position="244"/>
    </location>
</feature>
<evidence type="ECO:0000313" key="5">
    <source>
        <dbReference type="RefSeq" id="XP_022258627.1"/>
    </source>
</evidence>
<sequence>MSTGEPATGKNVKIGEPAIRNKINIVEPATENKVNTGKPASGNKVNTPVPVKENKMNASEPVKGNKLSTGEPATGRDSSVFSIFSLTDSPIFSLFPFPGSPVPSLFSFTDSGVFILFRTAGSGMFTLFLVAGSPVFTLVRENILNTEEPATGSTVNAPEPVKENNLDIGEPATENKVNIGESAIENKMNASESVKGNKLGTGESATGNKLNRGEPVMENKLNTEEPATRNTMNTGETATESKLSTGEPATGNKENTREPSKGIKVNIPEPAIRNKMNASELVKEKKLGTGEPATENKLKTGEPAIGKNVSIGEPATGNKLDTGEPVTGSKVNTGEAATEIKVNTGEPATESKVNIRESPIGKKVKTGETGNKVNTGAPATVNKVESVRGSKVSTAESIMVTKVSKPGLTKGNKVVIAKPTMGNKGSTEESIKGNKVNIAEPAVGNEVNRSEPIMGNKQNLKDIKNHRFTNYYSKQARLIKKTNEKAVVEDSNIENFYYNMRGPVNTDEVMTHCSTVYFPSNRDTITIVGHLKNGTELNDAITSTNDITNIQESIPKQYSGLDIKLTSKHKYTKLTQYRIDRYSEGKESETSSPNTDTDCYLNKGLTNTTISVVRGDDCTRKISKKTKARDSSGAVETDRQYVVNEQNMMKVFCRVRNDPDIENNVARRTYNSCRQGIPRNYNINFRDMEEKIHEDITEKQKKGNEDSRTNCLQSIHSHVELNSPTRQVNNVITTGNLQLRRSQSDSDTLLTERRRRIRTDGGRSTFKFKGKGEAASSFDLTRDIDLEYQLNQIYLVVDEPQSERLLVRQKNSPESIWKKKFLKERKKTSELEHECTKNRDLLEKFHRDLLAKLELGISNNVVTGKAGLPSKKLSAKIAIARLLQEIEDLKSRVESTKFRHKAEIKLTCLVQNEVKILRRDLVKKKIQITLLRNQEQCAMDMSQRDSYISIL</sequence>
<dbReference type="PANTHER" id="PTHR14421">
    <property type="entry name" value="SPERMATOGENESIS-ASSOCIATED PROTEIN 1"/>
    <property type="match status" value="1"/>
</dbReference>
<feature type="region of interest" description="Disordered" evidence="2">
    <location>
        <begin position="27"/>
        <end position="74"/>
    </location>
</feature>
<feature type="region of interest" description="Disordered" evidence="2">
    <location>
        <begin position="149"/>
        <end position="173"/>
    </location>
</feature>
<name>A0ABM1TRX1_LIMPO</name>
<reference evidence="5" key="1">
    <citation type="submission" date="2025-08" db="UniProtKB">
        <authorList>
            <consortium name="RefSeq"/>
        </authorList>
    </citation>
    <scope>IDENTIFICATION</scope>
    <source>
        <tissue evidence="5">Muscle</tissue>
    </source>
</reference>
<keyword evidence="4" id="KW-1185">Reference proteome</keyword>
<dbReference type="InterPro" id="IPR039062">
    <property type="entry name" value="SPAT1"/>
</dbReference>
<keyword evidence="1" id="KW-0175">Coiled coil</keyword>
<accession>A0ABM1TRX1</accession>
<feature type="coiled-coil region" evidence="1">
    <location>
        <begin position="872"/>
        <end position="899"/>
    </location>
</feature>
<dbReference type="Pfam" id="PF15743">
    <property type="entry name" value="SPATA1_C"/>
    <property type="match status" value="1"/>
</dbReference>
<proteinExistence type="predicted"/>
<evidence type="ECO:0000313" key="4">
    <source>
        <dbReference type="Proteomes" id="UP000694941"/>
    </source>
</evidence>
<evidence type="ECO:0000259" key="3">
    <source>
        <dbReference type="Pfam" id="PF15743"/>
    </source>
</evidence>
<dbReference type="PANTHER" id="PTHR14421:SF3">
    <property type="entry name" value="SPERMATOGENESIS-ASSOCIATED PROTEIN 1"/>
    <property type="match status" value="1"/>
</dbReference>
<feature type="region of interest" description="Disordered" evidence="2">
    <location>
        <begin position="188"/>
        <end position="330"/>
    </location>
</feature>
<gene>
    <name evidence="5" type="primary">LOC111089807</name>
</gene>
<feature type="domain" description="Spermatogenesis-associated protein 1 C-terminal" evidence="3">
    <location>
        <begin position="809"/>
        <end position="925"/>
    </location>
</feature>
<dbReference type="GeneID" id="111089807"/>
<protein>
    <submittedName>
        <fullName evidence="5">Uncharacterized protein LOC111089807</fullName>
    </submittedName>
</protein>
<evidence type="ECO:0000256" key="1">
    <source>
        <dbReference type="SAM" id="Coils"/>
    </source>
</evidence>
<feature type="compositionally biased region" description="Basic and acidic residues" evidence="2">
    <location>
        <begin position="281"/>
        <end position="300"/>
    </location>
</feature>
<dbReference type="InterPro" id="IPR031478">
    <property type="entry name" value="SPATA1_C"/>
</dbReference>
<organism evidence="4 5">
    <name type="scientific">Limulus polyphemus</name>
    <name type="common">Atlantic horseshoe crab</name>
    <dbReference type="NCBI Taxonomy" id="6850"/>
    <lineage>
        <taxon>Eukaryota</taxon>
        <taxon>Metazoa</taxon>
        <taxon>Ecdysozoa</taxon>
        <taxon>Arthropoda</taxon>
        <taxon>Chelicerata</taxon>
        <taxon>Merostomata</taxon>
        <taxon>Xiphosura</taxon>
        <taxon>Limulidae</taxon>
        <taxon>Limulus</taxon>
    </lineage>
</organism>